<dbReference type="Gene3D" id="2.60.120.10">
    <property type="entry name" value="Jelly Rolls"/>
    <property type="match status" value="1"/>
</dbReference>
<dbReference type="Gene3D" id="1.10.260.40">
    <property type="entry name" value="lambda repressor-like DNA-binding domains"/>
    <property type="match status" value="1"/>
</dbReference>
<dbReference type="CDD" id="cd02209">
    <property type="entry name" value="cupin_XRE_C"/>
    <property type="match status" value="1"/>
</dbReference>
<dbReference type="AlphaFoldDB" id="A0A832ML95"/>
<feature type="domain" description="HTH cro/C1-type" evidence="3">
    <location>
        <begin position="32"/>
        <end position="86"/>
    </location>
</feature>
<dbReference type="PROSITE" id="PS50943">
    <property type="entry name" value="HTH_CROC1"/>
    <property type="match status" value="1"/>
</dbReference>
<dbReference type="InterPro" id="IPR014710">
    <property type="entry name" value="RmlC-like_jellyroll"/>
</dbReference>
<dbReference type="InterPro" id="IPR010982">
    <property type="entry name" value="Lambda_DNA-bd_dom_sf"/>
</dbReference>
<organism evidence="4">
    <name type="scientific">Eiseniibacteriota bacterium</name>
    <dbReference type="NCBI Taxonomy" id="2212470"/>
    <lineage>
        <taxon>Bacteria</taxon>
        <taxon>Candidatus Eiseniibacteriota</taxon>
    </lineage>
</organism>
<accession>A0A832ML95</accession>
<comment type="caution">
    <text evidence="4">The sequence shown here is derived from an EMBL/GenBank/DDBJ whole genome shotgun (WGS) entry which is preliminary data.</text>
</comment>
<sequence length="206" mass="22161">MTTDTEVREEAAASADPLRPRDLSARELGRRIKMLRVARGLTLKDLEERGGISATHVSEIERGKASPTVGALGRIAVALGLPPATLVEPAVLPPVTVMRAAEREPRLLTWGRATFQPLTDPVQDAETGAHVVTLPIGREPALVHAHEGEEWATVLSGVAEIRVGEEPFVLREGDSIHFRAHRTHSYANLASAPAVLLVASRPRLAP</sequence>
<protein>
    <submittedName>
        <fullName evidence="4">XRE family transcriptional regulator</fullName>
    </submittedName>
</protein>
<dbReference type="EMBL" id="DSQF01000030">
    <property type="protein sequence ID" value="HGZ44542.1"/>
    <property type="molecule type" value="Genomic_DNA"/>
</dbReference>
<dbReference type="SUPFAM" id="SSF51182">
    <property type="entry name" value="RmlC-like cupins"/>
    <property type="match status" value="1"/>
</dbReference>
<dbReference type="CDD" id="cd00093">
    <property type="entry name" value="HTH_XRE"/>
    <property type="match status" value="1"/>
</dbReference>
<dbReference type="SMART" id="SM00530">
    <property type="entry name" value="HTH_XRE"/>
    <property type="match status" value="1"/>
</dbReference>
<dbReference type="GO" id="GO:0003677">
    <property type="term" value="F:DNA binding"/>
    <property type="evidence" value="ECO:0007669"/>
    <property type="project" value="UniProtKB-KW"/>
</dbReference>
<dbReference type="InterPro" id="IPR013096">
    <property type="entry name" value="Cupin_2"/>
</dbReference>
<keyword evidence="1" id="KW-0238">DNA-binding</keyword>
<reference evidence="4" key="1">
    <citation type="journal article" date="2020" name="mSystems">
        <title>Genome- and Community-Level Interaction Insights into Carbon Utilization and Element Cycling Functions of Hydrothermarchaeota in Hydrothermal Sediment.</title>
        <authorList>
            <person name="Zhou Z."/>
            <person name="Liu Y."/>
            <person name="Xu W."/>
            <person name="Pan J."/>
            <person name="Luo Z.H."/>
            <person name="Li M."/>
        </authorList>
    </citation>
    <scope>NUCLEOTIDE SEQUENCE [LARGE SCALE GENOMIC DNA]</scope>
    <source>
        <strain evidence="4">SpSt-381</strain>
    </source>
</reference>
<evidence type="ECO:0000259" key="3">
    <source>
        <dbReference type="PROSITE" id="PS50943"/>
    </source>
</evidence>
<evidence type="ECO:0000313" key="4">
    <source>
        <dbReference type="EMBL" id="HGZ44542.1"/>
    </source>
</evidence>
<dbReference type="PANTHER" id="PTHR46797">
    <property type="entry name" value="HTH-TYPE TRANSCRIPTIONAL REGULATOR"/>
    <property type="match status" value="1"/>
</dbReference>
<dbReference type="InterPro" id="IPR050807">
    <property type="entry name" value="TransReg_Diox_bact_type"/>
</dbReference>
<dbReference type="Pfam" id="PF07883">
    <property type="entry name" value="Cupin_2"/>
    <property type="match status" value="1"/>
</dbReference>
<gene>
    <name evidence="4" type="ORF">ENR23_14260</name>
</gene>
<dbReference type="InterPro" id="IPR011051">
    <property type="entry name" value="RmlC_Cupin_sf"/>
</dbReference>
<dbReference type="GO" id="GO:0005829">
    <property type="term" value="C:cytosol"/>
    <property type="evidence" value="ECO:0007669"/>
    <property type="project" value="TreeGrafter"/>
</dbReference>
<feature type="compositionally biased region" description="Basic and acidic residues" evidence="2">
    <location>
        <begin position="1"/>
        <end position="11"/>
    </location>
</feature>
<feature type="region of interest" description="Disordered" evidence="2">
    <location>
        <begin position="1"/>
        <end position="22"/>
    </location>
</feature>
<dbReference type="PANTHER" id="PTHR46797:SF1">
    <property type="entry name" value="METHYLPHOSPHONATE SYNTHASE"/>
    <property type="match status" value="1"/>
</dbReference>
<dbReference type="InterPro" id="IPR001387">
    <property type="entry name" value="Cro/C1-type_HTH"/>
</dbReference>
<evidence type="ECO:0000256" key="2">
    <source>
        <dbReference type="SAM" id="MobiDB-lite"/>
    </source>
</evidence>
<dbReference type="SUPFAM" id="SSF47413">
    <property type="entry name" value="lambda repressor-like DNA-binding domains"/>
    <property type="match status" value="1"/>
</dbReference>
<evidence type="ECO:0000256" key="1">
    <source>
        <dbReference type="ARBA" id="ARBA00023125"/>
    </source>
</evidence>
<dbReference type="GO" id="GO:0003700">
    <property type="term" value="F:DNA-binding transcription factor activity"/>
    <property type="evidence" value="ECO:0007669"/>
    <property type="project" value="TreeGrafter"/>
</dbReference>
<proteinExistence type="predicted"/>
<dbReference type="Pfam" id="PF13560">
    <property type="entry name" value="HTH_31"/>
    <property type="match status" value="1"/>
</dbReference>
<name>A0A832ML95_UNCEI</name>